<evidence type="ECO:0000256" key="2">
    <source>
        <dbReference type="ARBA" id="ARBA00004496"/>
    </source>
</evidence>
<proteinExistence type="inferred from homology"/>
<dbReference type="GO" id="GO:0006364">
    <property type="term" value="P:rRNA processing"/>
    <property type="evidence" value="ECO:0007669"/>
    <property type="project" value="UniProtKB-KW"/>
</dbReference>
<dbReference type="InterPro" id="IPR003029">
    <property type="entry name" value="S1_domain"/>
</dbReference>
<dbReference type="GO" id="GO:0008033">
    <property type="term" value="P:tRNA processing"/>
    <property type="evidence" value="ECO:0007669"/>
    <property type="project" value="UniProtKB-KW"/>
</dbReference>
<evidence type="ECO:0000256" key="3">
    <source>
        <dbReference type="ARBA" id="ARBA00005663"/>
    </source>
</evidence>
<evidence type="ECO:0000256" key="14">
    <source>
        <dbReference type="ARBA" id="ARBA00022801"/>
    </source>
</evidence>
<evidence type="ECO:0000256" key="16">
    <source>
        <dbReference type="ARBA" id="ARBA00022884"/>
    </source>
</evidence>
<comment type="similarity">
    <text evidence="3">Belongs to the RNase E/G family. RNase G subfamily.</text>
</comment>
<dbReference type="Gene3D" id="3.40.1260.20">
    <property type="entry name" value="Ribonuclease E, catalytic domain"/>
    <property type="match status" value="1"/>
</dbReference>
<reference evidence="20 21" key="1">
    <citation type="journal article" date="2018" name="Microbiome">
        <title>Fine metagenomic profile of the Mediterranean stratified and mixed water columns revealed by assembly and recruitment.</title>
        <authorList>
            <person name="Haro-Moreno J.M."/>
            <person name="Lopez-Perez M."/>
            <person name="De La Torre J.R."/>
            <person name="Picazo A."/>
            <person name="Camacho A."/>
            <person name="Rodriguez-Valera F."/>
        </authorList>
    </citation>
    <scope>NUCLEOTIDE SEQUENCE [LARGE SCALE GENOMIC DNA]</scope>
    <source>
        <strain evidence="20">MED-G57</strain>
    </source>
</reference>
<keyword evidence="14" id="KW-0378">Hydrolase</keyword>
<feature type="region of interest" description="Disordered" evidence="18">
    <location>
        <begin position="99"/>
        <end position="142"/>
    </location>
</feature>
<comment type="subcellular location">
    <subcellularLocation>
        <location evidence="2">Cytoplasm</location>
    </subcellularLocation>
</comment>
<dbReference type="Gene3D" id="2.40.50.140">
    <property type="entry name" value="Nucleic acid-binding proteins"/>
    <property type="match status" value="1"/>
</dbReference>
<organism evidence="20 21">
    <name type="scientific">PS1 clade bacterium</name>
    <dbReference type="NCBI Taxonomy" id="2175152"/>
    <lineage>
        <taxon>Bacteria</taxon>
        <taxon>Pseudomonadati</taxon>
        <taxon>Pseudomonadota</taxon>
        <taxon>Alphaproteobacteria</taxon>
        <taxon>PS1 clade</taxon>
    </lineage>
</organism>
<sequence length="699" mass="79631">MPDKMLIDANHDEETRVIVLNNEGKVHEFDIEAKDNSQIRGNIYLAKVTRVEPSLQAAFVEYGGNRHGFLAFSEIHPDYYQIPKSERDKLLNESTVQQTEAVASSDDDISQEISKSRSTQTEEENQDLEPDAANDEVPKRTSHFRKRYKIQEVIKKRQIILVQVTKEERGNKGAAITTHISLAGRYCVLMPNTARGGGISRKISDIKTRGKLKESIKDLSIPDGMGVIIRTAGAQRTKTEIKRDFEYLTRLWQTIRSLTLNSSAPALIYEEGSLVKRSIRDLYNKDIEEIVISGENAFEEAKNFMKMLIPSHVKFIKKYIDPTPLYIKYNAESELNNMFLTNVKLPSGGYIVINQTEALVAIDVNSGRSTREHNIEDTAHRTNLEASDEIARQLRLRDLAGLVVIDYIDMEERRNNRSVEKRIKEALKYDRARIQVGHISQFGLLEMSRQRMRSSVMESAMRTCHYCKGVGRINSISSQSVQVLRAVEEDIIQNGRNNINLSVGVDLSNYLLNSKRKDIYQIEDKYNISITIVVSNTINEDIYIIAHEMLDETIEKNEPSAISIDTVYENDSDEKDGAKKIKNKKNSLSGSRNRKKSSKPSTSTSKIQKSELEKDEIKIEEKKPSLKNADTRKKPESKKKEIKKTPQASPDKKKSVKSPTQKDTEAKKKIVPVKKKVVAEKKLSKELPKEDQKTGWWDD</sequence>
<evidence type="ECO:0000256" key="15">
    <source>
        <dbReference type="ARBA" id="ARBA00022842"/>
    </source>
</evidence>
<protein>
    <recommendedName>
        <fullName evidence="4">Ribonuclease G</fullName>
    </recommendedName>
</protein>
<dbReference type="GO" id="GO:0046872">
    <property type="term" value="F:metal ion binding"/>
    <property type="evidence" value="ECO:0007669"/>
    <property type="project" value="UniProtKB-KW"/>
</dbReference>
<name>A0A368DPE4_9PROT</name>
<evidence type="ECO:0000256" key="1">
    <source>
        <dbReference type="ARBA" id="ARBA00001946"/>
    </source>
</evidence>
<keyword evidence="12" id="KW-0699">rRNA-binding</keyword>
<dbReference type="PANTHER" id="PTHR30001:SF1">
    <property type="entry name" value="RIBONUCLEASE E_G-LIKE PROTEIN, CHLOROPLASTIC"/>
    <property type="match status" value="1"/>
</dbReference>
<evidence type="ECO:0000256" key="12">
    <source>
        <dbReference type="ARBA" id="ARBA00022730"/>
    </source>
</evidence>
<dbReference type="NCBIfam" id="TIGR00757">
    <property type="entry name" value="RNaseEG"/>
    <property type="match status" value="1"/>
</dbReference>
<evidence type="ECO:0000256" key="17">
    <source>
        <dbReference type="ARBA" id="ARBA00023136"/>
    </source>
</evidence>
<dbReference type="GO" id="GO:0005737">
    <property type="term" value="C:cytoplasm"/>
    <property type="evidence" value="ECO:0007669"/>
    <property type="project" value="UniProtKB-SubCell"/>
</dbReference>
<dbReference type="InterPro" id="IPR019307">
    <property type="entry name" value="RNA-bd_AU-1/RNase_E/G"/>
</dbReference>
<dbReference type="GO" id="GO:0016787">
    <property type="term" value="F:hydrolase activity"/>
    <property type="evidence" value="ECO:0007669"/>
    <property type="project" value="UniProtKB-KW"/>
</dbReference>
<dbReference type="Pfam" id="PF10150">
    <property type="entry name" value="RNase_E_G"/>
    <property type="match status" value="1"/>
</dbReference>
<evidence type="ECO:0000256" key="8">
    <source>
        <dbReference type="ARBA" id="ARBA00022552"/>
    </source>
</evidence>
<feature type="compositionally biased region" description="Basic and acidic residues" evidence="18">
    <location>
        <begin position="677"/>
        <end position="693"/>
    </location>
</feature>
<feature type="compositionally biased region" description="Basic and acidic residues" evidence="18">
    <location>
        <begin position="608"/>
        <end position="634"/>
    </location>
</feature>
<evidence type="ECO:0000256" key="4">
    <source>
        <dbReference type="ARBA" id="ARBA00017719"/>
    </source>
</evidence>
<feature type="domain" description="S1 motif" evidence="19">
    <location>
        <begin position="39"/>
        <end position="179"/>
    </location>
</feature>
<keyword evidence="15" id="KW-0460">Magnesium</keyword>
<comment type="cofactor">
    <cofactor evidence="1">
        <name>Mg(2+)</name>
        <dbReference type="ChEBI" id="CHEBI:18420"/>
    </cofactor>
</comment>
<dbReference type="GO" id="GO:0004540">
    <property type="term" value="F:RNA nuclease activity"/>
    <property type="evidence" value="ECO:0007669"/>
    <property type="project" value="InterPro"/>
</dbReference>
<gene>
    <name evidence="20" type="ORF">DBW71_02730</name>
</gene>
<keyword evidence="16" id="KW-0694">RNA-binding</keyword>
<keyword evidence="9" id="KW-0819">tRNA processing</keyword>
<keyword evidence="7" id="KW-0997">Cell inner membrane</keyword>
<keyword evidence="11" id="KW-0479">Metal-binding</keyword>
<keyword evidence="17" id="KW-0472">Membrane</keyword>
<dbReference type="GO" id="GO:0004519">
    <property type="term" value="F:endonuclease activity"/>
    <property type="evidence" value="ECO:0007669"/>
    <property type="project" value="UniProtKB-KW"/>
</dbReference>
<keyword evidence="13" id="KW-0255">Endonuclease</keyword>
<comment type="caution">
    <text evidence="20">The sequence shown here is derived from an EMBL/GenBank/DDBJ whole genome shotgun (WGS) entry which is preliminary data.</text>
</comment>
<dbReference type="AlphaFoldDB" id="A0A368DPE4"/>
<evidence type="ECO:0000256" key="10">
    <source>
        <dbReference type="ARBA" id="ARBA00022722"/>
    </source>
</evidence>
<keyword evidence="5" id="KW-1003">Cell membrane</keyword>
<keyword evidence="6" id="KW-0963">Cytoplasm</keyword>
<feature type="compositionally biased region" description="Acidic residues" evidence="18">
    <location>
        <begin position="121"/>
        <end position="134"/>
    </location>
</feature>
<keyword evidence="10" id="KW-0540">Nuclease</keyword>
<dbReference type="InterPro" id="IPR004659">
    <property type="entry name" value="RNase_E/G"/>
</dbReference>
<evidence type="ECO:0000256" key="7">
    <source>
        <dbReference type="ARBA" id="ARBA00022519"/>
    </source>
</evidence>
<dbReference type="SMART" id="SM00316">
    <property type="entry name" value="S1"/>
    <property type="match status" value="1"/>
</dbReference>
<evidence type="ECO:0000313" key="20">
    <source>
        <dbReference type="EMBL" id="RCL73709.1"/>
    </source>
</evidence>
<evidence type="ECO:0000256" key="18">
    <source>
        <dbReference type="SAM" id="MobiDB-lite"/>
    </source>
</evidence>
<evidence type="ECO:0000256" key="9">
    <source>
        <dbReference type="ARBA" id="ARBA00022694"/>
    </source>
</evidence>
<feature type="region of interest" description="Disordered" evidence="18">
    <location>
        <begin position="567"/>
        <end position="699"/>
    </location>
</feature>
<evidence type="ECO:0000313" key="21">
    <source>
        <dbReference type="Proteomes" id="UP000253570"/>
    </source>
</evidence>
<dbReference type="InterPro" id="IPR012340">
    <property type="entry name" value="NA-bd_OB-fold"/>
</dbReference>
<evidence type="ECO:0000256" key="11">
    <source>
        <dbReference type="ARBA" id="ARBA00022723"/>
    </source>
</evidence>
<evidence type="ECO:0000256" key="5">
    <source>
        <dbReference type="ARBA" id="ARBA00022475"/>
    </source>
</evidence>
<dbReference type="SUPFAM" id="SSF50249">
    <property type="entry name" value="Nucleic acid-binding proteins"/>
    <property type="match status" value="1"/>
</dbReference>
<keyword evidence="8" id="KW-0698">rRNA processing</keyword>
<dbReference type="PANTHER" id="PTHR30001">
    <property type="entry name" value="RIBONUCLEASE"/>
    <property type="match status" value="1"/>
</dbReference>
<evidence type="ECO:0000256" key="6">
    <source>
        <dbReference type="ARBA" id="ARBA00022490"/>
    </source>
</evidence>
<dbReference type="Pfam" id="PF20833">
    <property type="entry name" value="RNase_E_G_Thio"/>
    <property type="match status" value="1"/>
</dbReference>
<dbReference type="InterPro" id="IPR048583">
    <property type="entry name" value="RNase_E_G_thioredoxin-like"/>
</dbReference>
<accession>A0A368DPE4</accession>
<evidence type="ECO:0000256" key="13">
    <source>
        <dbReference type="ARBA" id="ARBA00022759"/>
    </source>
</evidence>
<dbReference type="CDD" id="cd04453">
    <property type="entry name" value="S1_RNase_E"/>
    <property type="match status" value="1"/>
</dbReference>
<evidence type="ECO:0000259" key="19">
    <source>
        <dbReference type="SMART" id="SM00316"/>
    </source>
</evidence>
<dbReference type="Proteomes" id="UP000253570">
    <property type="component" value="Unassembled WGS sequence"/>
</dbReference>
<dbReference type="EMBL" id="QOQD01000005">
    <property type="protein sequence ID" value="RCL73709.1"/>
    <property type="molecule type" value="Genomic_DNA"/>
</dbReference>
<dbReference type="GO" id="GO:0019843">
    <property type="term" value="F:rRNA binding"/>
    <property type="evidence" value="ECO:0007669"/>
    <property type="project" value="UniProtKB-KW"/>
</dbReference>